<comment type="function">
    <text evidence="6">Na(+)/H(+) antiporter that extrudes sodium in exchange for external protons.</text>
</comment>
<comment type="subcellular location">
    <subcellularLocation>
        <location evidence="1">Cell inner membrane</location>
        <topology evidence="1">Multi-pass membrane protein</topology>
    </subcellularLocation>
    <subcellularLocation>
        <location evidence="6">Cell membrane</location>
        <topology evidence="6">Multi-pass membrane protein</topology>
    </subcellularLocation>
</comment>
<dbReference type="RefSeq" id="WP_207986790.1">
    <property type="nucleotide sequence ID" value="NZ_CP071794.1"/>
</dbReference>
<evidence type="ECO:0000256" key="1">
    <source>
        <dbReference type="ARBA" id="ARBA00004429"/>
    </source>
</evidence>
<gene>
    <name evidence="6 7" type="primary">nhaA</name>
    <name evidence="7" type="ORF">J4G78_12015</name>
</gene>
<dbReference type="Proteomes" id="UP000663923">
    <property type="component" value="Chromosome"/>
</dbReference>
<dbReference type="EMBL" id="CP071794">
    <property type="protein sequence ID" value="QTD54961.1"/>
    <property type="molecule type" value="Genomic_DNA"/>
</dbReference>
<keyword evidence="3 6" id="KW-0812">Transmembrane</keyword>
<dbReference type="InterPro" id="IPR004670">
    <property type="entry name" value="NhaA"/>
</dbReference>
<evidence type="ECO:0000313" key="8">
    <source>
        <dbReference type="Proteomes" id="UP000663923"/>
    </source>
</evidence>
<keyword evidence="4 6" id="KW-1133">Transmembrane helix</keyword>
<feature type="transmembrane region" description="Helical" evidence="6">
    <location>
        <begin position="127"/>
        <end position="148"/>
    </location>
</feature>
<feature type="transmembrane region" description="Helical" evidence="6">
    <location>
        <begin position="186"/>
        <end position="206"/>
    </location>
</feature>
<evidence type="ECO:0000256" key="3">
    <source>
        <dbReference type="ARBA" id="ARBA00022692"/>
    </source>
</evidence>
<keyword evidence="5 6" id="KW-0472">Membrane</keyword>
<feature type="transmembrane region" description="Helical" evidence="6">
    <location>
        <begin position="261"/>
        <end position="280"/>
    </location>
</feature>
<dbReference type="NCBIfam" id="NF007111">
    <property type="entry name" value="PRK09560.1"/>
    <property type="match status" value="1"/>
</dbReference>
<keyword evidence="6" id="KW-0050">Antiport</keyword>
<feature type="transmembrane region" description="Helical" evidence="6">
    <location>
        <begin position="160"/>
        <end position="180"/>
    </location>
</feature>
<keyword evidence="6" id="KW-0739">Sodium transport</keyword>
<feature type="transmembrane region" description="Helical" evidence="6">
    <location>
        <begin position="218"/>
        <end position="241"/>
    </location>
</feature>
<accession>A0ABX7T092</accession>
<evidence type="ECO:0000313" key="7">
    <source>
        <dbReference type="EMBL" id="QTD54961.1"/>
    </source>
</evidence>
<keyword evidence="6" id="KW-0406">Ion transport</keyword>
<proteinExistence type="inferred from homology"/>
<comment type="similarity">
    <text evidence="6">Belongs to the NhaA Na(+)/H(+) (TC 2.A.33) antiporter family.</text>
</comment>
<reference evidence="7 8" key="1">
    <citation type="submission" date="2021-03" db="EMBL/GenBank/DDBJ databases">
        <title>Complete genome of Parasphingorhabdus_sp.JHSY0214.</title>
        <authorList>
            <person name="Yoo J.H."/>
            <person name="Bae J.W."/>
        </authorList>
    </citation>
    <scope>NUCLEOTIDE SEQUENCE [LARGE SCALE GENOMIC DNA]</scope>
    <source>
        <strain evidence="7 8">JHSY0214</strain>
    </source>
</reference>
<evidence type="ECO:0000256" key="2">
    <source>
        <dbReference type="ARBA" id="ARBA00022475"/>
    </source>
</evidence>
<evidence type="ECO:0000256" key="5">
    <source>
        <dbReference type="ARBA" id="ARBA00023136"/>
    </source>
</evidence>
<keyword evidence="2 6" id="KW-1003">Cell membrane</keyword>
<name>A0ABX7T092_9SPHN</name>
<dbReference type="PANTHER" id="PTHR30341">
    <property type="entry name" value="SODIUM ION/PROTON ANTIPORTER NHAA-RELATED"/>
    <property type="match status" value="1"/>
</dbReference>
<feature type="transmembrane region" description="Helical" evidence="6">
    <location>
        <begin position="332"/>
        <end position="353"/>
    </location>
</feature>
<feature type="transmembrane region" description="Helical" evidence="6">
    <location>
        <begin position="102"/>
        <end position="121"/>
    </location>
</feature>
<evidence type="ECO:0000256" key="6">
    <source>
        <dbReference type="HAMAP-Rule" id="MF_01844"/>
    </source>
</evidence>
<dbReference type="NCBIfam" id="NF007112">
    <property type="entry name" value="PRK09561.1"/>
    <property type="match status" value="1"/>
</dbReference>
<dbReference type="PANTHER" id="PTHR30341:SF0">
    <property type="entry name" value="NA(+)_H(+) ANTIPORTER NHAA"/>
    <property type="match status" value="1"/>
</dbReference>
<feature type="transmembrane region" description="Helical" evidence="6">
    <location>
        <begin position="21"/>
        <end position="43"/>
    </location>
</feature>
<dbReference type="InterPro" id="IPR023171">
    <property type="entry name" value="Na/H_antiporter_dom_sf"/>
</dbReference>
<dbReference type="Pfam" id="PF06965">
    <property type="entry name" value="Na_H_antiport_1"/>
    <property type="match status" value="1"/>
</dbReference>
<comment type="catalytic activity">
    <reaction evidence="6">
        <text>Na(+)(in) + 2 H(+)(out) = Na(+)(out) + 2 H(+)(in)</text>
        <dbReference type="Rhea" id="RHEA:29251"/>
        <dbReference type="ChEBI" id="CHEBI:15378"/>
        <dbReference type="ChEBI" id="CHEBI:29101"/>
    </reaction>
</comment>
<keyword evidence="6" id="KW-0813">Transport</keyword>
<dbReference type="HAMAP" id="MF_01844">
    <property type="entry name" value="NhaA"/>
    <property type="match status" value="1"/>
</dbReference>
<keyword evidence="6" id="KW-0915">Sodium</keyword>
<feature type="transmembrane region" description="Helical" evidence="6">
    <location>
        <begin position="292"/>
        <end position="320"/>
    </location>
</feature>
<dbReference type="Gene3D" id="1.20.1530.10">
    <property type="entry name" value="Na+/H+ antiporter like domain"/>
    <property type="match status" value="1"/>
</dbReference>
<dbReference type="NCBIfam" id="TIGR00773">
    <property type="entry name" value="NhaA"/>
    <property type="match status" value="1"/>
</dbReference>
<protein>
    <recommendedName>
        <fullName evidence="6">Na(+)/H(+) antiporter NhaA</fullName>
    </recommendedName>
    <alternativeName>
        <fullName evidence="6">Sodium/proton antiporter NhaA</fullName>
    </alternativeName>
</protein>
<sequence length="393" mass="41361">MVVKVRSALAEFLARETSAGIVLFVAALLAMIAINSAFNPYYLAFLNIPVVVQFGALEIAKPLSLWINDGLMAIFFFLVGLEVKREVVEGQLSSVDKASLPAIAAIGGMAVPAAVFLYFNWNIAANINGWAIPAATDIAFALGVLALLGKHAPLSLKILLLAIAIIDDIGAIIIIALFYTAEVSSFSLMLSAVGIVVLILMNRLGVVRVAPYILVGTFLWICVLKSGVHATLAGVIAALSIPLNAKDGTSPLKHLEHILHPWTAFMVLPIFAFANAGVSLAGLQISDLFAPLALGIAAGLVIGKQIGVFGFMFIAAKIGLVRRPSEVSWTQLYGLACLTGIGFTMSLFIGNLAFVDPAQIETVKLGVISGSLVSGVLGYLILRFAGSSTKTVK</sequence>
<feature type="transmembrane region" description="Helical" evidence="6">
    <location>
        <begin position="63"/>
        <end position="81"/>
    </location>
</feature>
<evidence type="ECO:0000256" key="4">
    <source>
        <dbReference type="ARBA" id="ARBA00022989"/>
    </source>
</evidence>
<organism evidence="7 8">
    <name type="scientific">Parasphingorhabdus cellanae</name>
    <dbReference type="NCBI Taxonomy" id="2806553"/>
    <lineage>
        <taxon>Bacteria</taxon>
        <taxon>Pseudomonadati</taxon>
        <taxon>Pseudomonadota</taxon>
        <taxon>Alphaproteobacteria</taxon>
        <taxon>Sphingomonadales</taxon>
        <taxon>Sphingomonadaceae</taxon>
        <taxon>Parasphingorhabdus</taxon>
    </lineage>
</organism>
<feature type="transmembrane region" description="Helical" evidence="6">
    <location>
        <begin position="365"/>
        <end position="385"/>
    </location>
</feature>
<keyword evidence="8" id="KW-1185">Reference proteome</keyword>